<evidence type="ECO:0000259" key="1">
    <source>
        <dbReference type="Pfam" id="PF04073"/>
    </source>
</evidence>
<reference evidence="2" key="1">
    <citation type="journal article" date="2020" name="J. Eukaryot. Microbiol.">
        <title>De novo Sequencing, Assembly and Annotation of the Transcriptome for the Free-Living Testate Amoeba Arcella intermedia.</title>
        <authorList>
            <person name="Ribeiro G.M."/>
            <person name="Porfirio-Sousa A.L."/>
            <person name="Maurer-Alcala X.X."/>
            <person name="Katz L.A."/>
            <person name="Lahr D.J.G."/>
        </authorList>
    </citation>
    <scope>NUCLEOTIDE SEQUENCE</scope>
</reference>
<dbReference type="InterPro" id="IPR036754">
    <property type="entry name" value="YbaK/aa-tRNA-synt-asso_dom_sf"/>
</dbReference>
<feature type="domain" description="YbaK/aminoacyl-tRNA synthetase-associated" evidence="1">
    <location>
        <begin position="69"/>
        <end position="132"/>
    </location>
</feature>
<dbReference type="Gene3D" id="3.90.960.10">
    <property type="entry name" value="YbaK/aminoacyl-tRNA synthetase-associated domain"/>
    <property type="match status" value="1"/>
</dbReference>
<organism evidence="2">
    <name type="scientific">Arcella intermedia</name>
    <dbReference type="NCBI Taxonomy" id="1963864"/>
    <lineage>
        <taxon>Eukaryota</taxon>
        <taxon>Amoebozoa</taxon>
        <taxon>Tubulinea</taxon>
        <taxon>Elardia</taxon>
        <taxon>Arcellinida</taxon>
        <taxon>Sphaerothecina</taxon>
        <taxon>Arcellidae</taxon>
        <taxon>Arcella</taxon>
    </lineage>
</organism>
<sequence length="157" mass="18337">MGAPSVHYLCKSLIIENTCFSEFSEYADKDYCRFYCIIIQYSTSYAGHKLFKFLRGLKNPPLPKKMYHFRLAEEKESIALTGYEHNAICPFGMKYEMPYVLSERISHFQDSYIWLGGGDVNLKLGIKVNQFIEICKPYVVDITHPDYIEKDFTNPIF</sequence>
<dbReference type="CDD" id="cd04332">
    <property type="entry name" value="YbaK_like"/>
    <property type="match status" value="1"/>
</dbReference>
<name>A0A6B2LLK3_9EUKA</name>
<dbReference type="InterPro" id="IPR007214">
    <property type="entry name" value="YbaK/aa-tRNA-synth-assoc-dom"/>
</dbReference>
<protein>
    <recommendedName>
        <fullName evidence="1">YbaK/aminoacyl-tRNA synthetase-associated domain-containing protein</fullName>
    </recommendedName>
</protein>
<dbReference type="GO" id="GO:0002161">
    <property type="term" value="F:aminoacyl-tRNA deacylase activity"/>
    <property type="evidence" value="ECO:0007669"/>
    <property type="project" value="InterPro"/>
</dbReference>
<dbReference type="PANTHER" id="PTHR30411:SF4">
    <property type="entry name" value="YBAK_AMINOACYL-TRNA SYNTHETASE-ASSOCIATED DOMAIN-CONTAINING PROTEIN"/>
    <property type="match status" value="1"/>
</dbReference>
<dbReference type="AlphaFoldDB" id="A0A6B2LLK3"/>
<dbReference type="Pfam" id="PF04073">
    <property type="entry name" value="tRNA_edit"/>
    <property type="match status" value="1"/>
</dbReference>
<proteinExistence type="predicted"/>
<evidence type="ECO:0000313" key="2">
    <source>
        <dbReference type="EMBL" id="NDV38029.1"/>
    </source>
</evidence>
<dbReference type="EMBL" id="GIBP01009060">
    <property type="protein sequence ID" value="NDV38029.1"/>
    <property type="molecule type" value="Transcribed_RNA"/>
</dbReference>
<dbReference type="SUPFAM" id="SSF55826">
    <property type="entry name" value="YbaK/ProRS associated domain"/>
    <property type="match status" value="1"/>
</dbReference>
<accession>A0A6B2LLK3</accession>
<dbReference type="PANTHER" id="PTHR30411">
    <property type="entry name" value="CYTOPLASMIC PROTEIN"/>
    <property type="match status" value="1"/>
</dbReference>